<gene>
    <name evidence="1" type="ORF">K432DRAFT_309509</name>
</gene>
<dbReference type="OrthoDB" id="3539644at2759"/>
<dbReference type="Proteomes" id="UP000250266">
    <property type="component" value="Unassembled WGS sequence"/>
</dbReference>
<organism evidence="1 2">
    <name type="scientific">Lepidopterella palustris CBS 459.81</name>
    <dbReference type="NCBI Taxonomy" id="1314670"/>
    <lineage>
        <taxon>Eukaryota</taxon>
        <taxon>Fungi</taxon>
        <taxon>Dikarya</taxon>
        <taxon>Ascomycota</taxon>
        <taxon>Pezizomycotina</taxon>
        <taxon>Dothideomycetes</taxon>
        <taxon>Pleosporomycetidae</taxon>
        <taxon>Mytilinidiales</taxon>
        <taxon>Argynnaceae</taxon>
        <taxon>Lepidopterella</taxon>
    </lineage>
</organism>
<proteinExistence type="predicted"/>
<evidence type="ECO:0000313" key="1">
    <source>
        <dbReference type="EMBL" id="OCK74995.1"/>
    </source>
</evidence>
<protein>
    <submittedName>
        <fullName evidence="1">Uncharacterized protein</fullName>
    </submittedName>
</protein>
<dbReference type="AlphaFoldDB" id="A0A8E2E079"/>
<reference evidence="1 2" key="1">
    <citation type="journal article" date="2016" name="Nat. Commun.">
        <title>Ectomycorrhizal ecology is imprinted in the genome of the dominant symbiotic fungus Cenococcum geophilum.</title>
        <authorList>
            <consortium name="DOE Joint Genome Institute"/>
            <person name="Peter M."/>
            <person name="Kohler A."/>
            <person name="Ohm R.A."/>
            <person name="Kuo A."/>
            <person name="Krutzmann J."/>
            <person name="Morin E."/>
            <person name="Arend M."/>
            <person name="Barry K.W."/>
            <person name="Binder M."/>
            <person name="Choi C."/>
            <person name="Clum A."/>
            <person name="Copeland A."/>
            <person name="Grisel N."/>
            <person name="Haridas S."/>
            <person name="Kipfer T."/>
            <person name="LaButti K."/>
            <person name="Lindquist E."/>
            <person name="Lipzen A."/>
            <person name="Maire R."/>
            <person name="Meier B."/>
            <person name="Mihaltcheva S."/>
            <person name="Molinier V."/>
            <person name="Murat C."/>
            <person name="Poggeler S."/>
            <person name="Quandt C.A."/>
            <person name="Sperisen C."/>
            <person name="Tritt A."/>
            <person name="Tisserant E."/>
            <person name="Crous P.W."/>
            <person name="Henrissat B."/>
            <person name="Nehls U."/>
            <person name="Egli S."/>
            <person name="Spatafora J.W."/>
            <person name="Grigoriev I.V."/>
            <person name="Martin F.M."/>
        </authorList>
    </citation>
    <scope>NUCLEOTIDE SEQUENCE [LARGE SCALE GENOMIC DNA]</scope>
    <source>
        <strain evidence="1 2">CBS 459.81</strain>
    </source>
</reference>
<dbReference type="EMBL" id="KV745379">
    <property type="protein sequence ID" value="OCK74995.1"/>
    <property type="molecule type" value="Genomic_DNA"/>
</dbReference>
<sequence>MFQYNHSTISNETTLFPQMDFNLYKMPQPKIQTYEGCSPITASKNLQFEFNITTEGAAAKQWQLLDSTVSKSHKNLRGEIIIDRGSFFQPSDIDVRVIVGSNNKMGLDNVLFNRSDSTFNINYNSTDKNDLCTEIRILVYLRPWPRRILDLFDIRTNNLDILFQPCLNWEINNLIAHTSHGEFTMDSHQPFTDPLIAHNVSVSSIDGEIFGWFIPDENLELRNINGQTGIFICPRLGAGRPFDPKLILISSFSGDIFTRTVSEVWPPKAYTHQTKIETVSGRIEAEVPHGQYTNFSTISGNISTYIRPYGAASPDAMSEIYTTSQSGSIDVYFADPPNESLTGRYNPLLNTISKHDVGEGKLKLIYPYGWYGEMEAKIEHGGLEFDGSSMEDIKWGKGYVKARRGRKGESRMEARVGTGDLDIRLGL</sequence>
<accession>A0A8E2E079</accession>
<keyword evidence="2" id="KW-1185">Reference proteome</keyword>
<evidence type="ECO:0000313" key="2">
    <source>
        <dbReference type="Proteomes" id="UP000250266"/>
    </source>
</evidence>
<name>A0A8E2E079_9PEZI</name>